<dbReference type="InterPro" id="IPR007197">
    <property type="entry name" value="rSAM"/>
</dbReference>
<keyword evidence="3" id="KW-0408">Iron</keyword>
<dbReference type="SFLD" id="SFLDG01067">
    <property type="entry name" value="SPASM/twitch_domain_containing"/>
    <property type="match status" value="1"/>
</dbReference>
<evidence type="ECO:0000259" key="6">
    <source>
        <dbReference type="Pfam" id="PF04055"/>
    </source>
</evidence>
<keyword evidence="4" id="KW-0411">Iron-sulfur</keyword>
<dbReference type="InterPro" id="IPR013785">
    <property type="entry name" value="Aldolase_TIM"/>
</dbReference>
<dbReference type="Proteomes" id="UP000231382">
    <property type="component" value="Unassembled WGS sequence"/>
</dbReference>
<dbReference type="InterPro" id="IPR050377">
    <property type="entry name" value="Radical_SAM_PqqE_MftC-like"/>
</dbReference>
<name>A0A2H0W7X8_9BACT</name>
<dbReference type="CDD" id="cd01335">
    <property type="entry name" value="Radical_SAM"/>
    <property type="match status" value="1"/>
</dbReference>
<dbReference type="Pfam" id="PF04055">
    <property type="entry name" value="Radical_SAM"/>
    <property type="match status" value="1"/>
</dbReference>
<keyword evidence="1" id="KW-0949">S-adenosyl-L-methionine</keyword>
<sequence>MSEPSFSELDVPIDTNIEKEKPSSKVLRGMPDFFEIEATERGEQIDSDKNPEYVMINLDTNCGMQCPKCAEPGQGAAERGKSLSNEERTAILDLAAEIGVKELVVVGTGEPTKWNNYINQVKPAIEAAYERKMGTVLFTTAIGLTQEQAEFYRDHDVTVIVSLDSLDPANYARLVGHADKPGASNILPAVLEHIRILRETYAADSAQATADGRSIVRLGVNVTVQGANVDELEAIRDFAGDDMMFIANVLMPEGRARRFEDFEKLVGEKGLDALRKRAAEMSDTGGHSSLANEVCSYFNRGISVDTDGRELFCGYDSQTHKLGNIQDHLSAQEVLQRYQEKRTVYRAWCEQIGQKPSCPNRVEDTPGQPSFAEFLDEWRERQQPES</sequence>
<dbReference type="EMBL" id="PEZW01000023">
    <property type="protein sequence ID" value="PIS07457.1"/>
    <property type="molecule type" value="Genomic_DNA"/>
</dbReference>
<comment type="caution">
    <text evidence="7">The sequence shown here is derived from an EMBL/GenBank/DDBJ whole genome shotgun (WGS) entry which is preliminary data.</text>
</comment>
<feature type="region of interest" description="Disordered" evidence="5">
    <location>
        <begin position="1"/>
        <end position="24"/>
    </location>
</feature>
<protein>
    <recommendedName>
        <fullName evidence="6">Radical SAM core domain-containing protein</fullName>
    </recommendedName>
</protein>
<dbReference type="InterPro" id="IPR058240">
    <property type="entry name" value="rSAM_sf"/>
</dbReference>
<dbReference type="GO" id="GO:0051536">
    <property type="term" value="F:iron-sulfur cluster binding"/>
    <property type="evidence" value="ECO:0007669"/>
    <property type="project" value="UniProtKB-KW"/>
</dbReference>
<dbReference type="AlphaFoldDB" id="A0A2H0W7X8"/>
<organism evidence="7 8">
    <name type="scientific">Candidatus Berkelbacteria bacterium CG10_big_fil_rev_8_21_14_0_10_43_13</name>
    <dbReference type="NCBI Taxonomy" id="1974514"/>
    <lineage>
        <taxon>Bacteria</taxon>
        <taxon>Candidatus Berkelbacteria</taxon>
    </lineage>
</organism>
<feature type="domain" description="Radical SAM core" evidence="6">
    <location>
        <begin position="60"/>
        <end position="176"/>
    </location>
</feature>
<dbReference type="SFLD" id="SFLDS00029">
    <property type="entry name" value="Radical_SAM"/>
    <property type="match status" value="1"/>
</dbReference>
<dbReference type="PANTHER" id="PTHR11228">
    <property type="entry name" value="RADICAL SAM DOMAIN PROTEIN"/>
    <property type="match status" value="1"/>
</dbReference>
<accession>A0A2H0W7X8</accession>
<evidence type="ECO:0000256" key="1">
    <source>
        <dbReference type="ARBA" id="ARBA00022691"/>
    </source>
</evidence>
<dbReference type="Gene3D" id="3.20.20.70">
    <property type="entry name" value="Aldolase class I"/>
    <property type="match status" value="1"/>
</dbReference>
<evidence type="ECO:0000313" key="8">
    <source>
        <dbReference type="Proteomes" id="UP000231382"/>
    </source>
</evidence>
<reference evidence="8" key="1">
    <citation type="submission" date="2017-09" db="EMBL/GenBank/DDBJ databases">
        <title>Depth-based differentiation of microbial function through sediment-hosted aquifers and enrichment of novel symbionts in the deep terrestrial subsurface.</title>
        <authorList>
            <person name="Probst A.J."/>
            <person name="Ladd B."/>
            <person name="Jarett J.K."/>
            <person name="Geller-Mcgrath D.E."/>
            <person name="Sieber C.M.K."/>
            <person name="Emerson J.B."/>
            <person name="Anantharaman K."/>
            <person name="Thomas B.C."/>
            <person name="Malmstrom R."/>
            <person name="Stieglmeier M."/>
            <person name="Klingl A."/>
            <person name="Woyke T."/>
            <person name="Ryan C.M."/>
            <person name="Banfield J.F."/>
        </authorList>
    </citation>
    <scope>NUCLEOTIDE SEQUENCE [LARGE SCALE GENOMIC DNA]</scope>
</reference>
<keyword evidence="2" id="KW-0479">Metal-binding</keyword>
<evidence type="ECO:0000256" key="2">
    <source>
        <dbReference type="ARBA" id="ARBA00022723"/>
    </source>
</evidence>
<dbReference type="SUPFAM" id="SSF102114">
    <property type="entry name" value="Radical SAM enzymes"/>
    <property type="match status" value="1"/>
</dbReference>
<dbReference type="PANTHER" id="PTHR11228:SF7">
    <property type="entry name" value="PQQA PEPTIDE CYCLASE"/>
    <property type="match status" value="1"/>
</dbReference>
<dbReference type="GO" id="GO:0003824">
    <property type="term" value="F:catalytic activity"/>
    <property type="evidence" value="ECO:0007669"/>
    <property type="project" value="InterPro"/>
</dbReference>
<evidence type="ECO:0000256" key="4">
    <source>
        <dbReference type="ARBA" id="ARBA00023014"/>
    </source>
</evidence>
<evidence type="ECO:0000313" key="7">
    <source>
        <dbReference type="EMBL" id="PIS07457.1"/>
    </source>
</evidence>
<proteinExistence type="predicted"/>
<evidence type="ECO:0000256" key="5">
    <source>
        <dbReference type="SAM" id="MobiDB-lite"/>
    </source>
</evidence>
<gene>
    <name evidence="7" type="ORF">COT78_03550</name>
</gene>
<dbReference type="GO" id="GO:0046872">
    <property type="term" value="F:metal ion binding"/>
    <property type="evidence" value="ECO:0007669"/>
    <property type="project" value="UniProtKB-KW"/>
</dbReference>
<evidence type="ECO:0000256" key="3">
    <source>
        <dbReference type="ARBA" id="ARBA00023004"/>
    </source>
</evidence>